<dbReference type="InterPro" id="IPR050523">
    <property type="entry name" value="AKR_Detox_Biosynth"/>
</dbReference>
<sequence>MKNTPYQHVDIGAAILEWGGALCITALISSCERAKWNRLTAIQVKYSAAARDVERELLPMAEALSLGVLAWGPLAGGALANAAQPKRREKAKIPPAIQQVAEKLAAISERAGMSSVQLALAWLREKPNVPVPIIGARTAEQMHQVLGASAMNLSKDIVEQIDDIVDIKLGYPHDLISSSYLQRFAFGDPEKILK</sequence>
<evidence type="ECO:0000313" key="4">
    <source>
        <dbReference type="Proteomes" id="UP000266385"/>
    </source>
</evidence>
<feature type="domain" description="NADP-dependent oxidoreductase" evidence="2">
    <location>
        <begin position="28"/>
        <end position="165"/>
    </location>
</feature>
<evidence type="ECO:0000259" key="2">
    <source>
        <dbReference type="Pfam" id="PF00248"/>
    </source>
</evidence>
<dbReference type="InterPro" id="IPR023210">
    <property type="entry name" value="NADP_OxRdtase_dom"/>
</dbReference>
<keyword evidence="1" id="KW-0560">Oxidoreductase</keyword>
<dbReference type="PANTHER" id="PTHR43364:SF4">
    <property type="entry name" value="NAD(P)-LINKED OXIDOREDUCTASE SUPERFAMILY PROTEIN"/>
    <property type="match status" value="1"/>
</dbReference>
<gene>
    <name evidence="3" type="ORF">D1223_02520</name>
</gene>
<dbReference type="Gene3D" id="3.20.20.100">
    <property type="entry name" value="NADP-dependent oxidoreductase domain"/>
    <property type="match status" value="1"/>
</dbReference>
<evidence type="ECO:0000256" key="1">
    <source>
        <dbReference type="ARBA" id="ARBA00023002"/>
    </source>
</evidence>
<evidence type="ECO:0000313" key="3">
    <source>
        <dbReference type="EMBL" id="RIJ32741.1"/>
    </source>
</evidence>
<organism evidence="3 4">
    <name type="scientific">Henriciella mobilis</name>
    <dbReference type="NCBI Taxonomy" id="2305467"/>
    <lineage>
        <taxon>Bacteria</taxon>
        <taxon>Pseudomonadati</taxon>
        <taxon>Pseudomonadota</taxon>
        <taxon>Alphaproteobacteria</taxon>
        <taxon>Hyphomonadales</taxon>
        <taxon>Hyphomonadaceae</taxon>
        <taxon>Henriciella</taxon>
    </lineage>
</organism>
<reference evidence="3 4" key="1">
    <citation type="submission" date="2018-08" db="EMBL/GenBank/DDBJ databases">
        <title>Henriciella mobilis sp. nov., isolated from seawater.</title>
        <authorList>
            <person name="Cheng H."/>
            <person name="Wu Y.-H."/>
            <person name="Xu X.-W."/>
            <person name="Guo L.-L."/>
        </authorList>
    </citation>
    <scope>NUCLEOTIDE SEQUENCE [LARGE SCALE GENOMIC DNA]</scope>
    <source>
        <strain evidence="3 4">JN25</strain>
    </source>
</reference>
<proteinExistence type="predicted"/>
<keyword evidence="4" id="KW-1185">Reference proteome</keyword>
<dbReference type="Pfam" id="PF00248">
    <property type="entry name" value="Aldo_ket_red"/>
    <property type="match status" value="1"/>
</dbReference>
<dbReference type="EMBL" id="QWFX01000005">
    <property type="protein sequence ID" value="RIJ32741.1"/>
    <property type="molecule type" value="Genomic_DNA"/>
</dbReference>
<protein>
    <submittedName>
        <fullName evidence="3">Aldo/keto reductase</fullName>
    </submittedName>
</protein>
<dbReference type="Proteomes" id="UP000266385">
    <property type="component" value="Unassembled WGS sequence"/>
</dbReference>
<accession>A0A399RPI9</accession>
<dbReference type="SUPFAM" id="SSF51430">
    <property type="entry name" value="NAD(P)-linked oxidoreductase"/>
    <property type="match status" value="1"/>
</dbReference>
<name>A0A399RPI9_9PROT</name>
<dbReference type="InterPro" id="IPR036812">
    <property type="entry name" value="NAD(P)_OxRdtase_dom_sf"/>
</dbReference>
<dbReference type="PANTHER" id="PTHR43364">
    <property type="entry name" value="NADH-SPECIFIC METHYLGLYOXAL REDUCTASE-RELATED"/>
    <property type="match status" value="1"/>
</dbReference>
<dbReference type="PROSITE" id="PS51257">
    <property type="entry name" value="PROKAR_LIPOPROTEIN"/>
    <property type="match status" value="1"/>
</dbReference>
<comment type="caution">
    <text evidence="3">The sequence shown here is derived from an EMBL/GenBank/DDBJ whole genome shotgun (WGS) entry which is preliminary data.</text>
</comment>
<dbReference type="AlphaFoldDB" id="A0A399RPI9"/>
<dbReference type="GO" id="GO:0016491">
    <property type="term" value="F:oxidoreductase activity"/>
    <property type="evidence" value="ECO:0007669"/>
    <property type="project" value="UniProtKB-KW"/>
</dbReference>